<evidence type="ECO:0000313" key="10">
    <source>
        <dbReference type="EMBL" id="TPW30558.1"/>
    </source>
</evidence>
<evidence type="ECO:0000256" key="1">
    <source>
        <dbReference type="ARBA" id="ARBA00004651"/>
    </source>
</evidence>
<evidence type="ECO:0000313" key="11">
    <source>
        <dbReference type="Proteomes" id="UP000318801"/>
    </source>
</evidence>
<feature type="transmembrane region" description="Helical" evidence="8">
    <location>
        <begin position="188"/>
        <end position="209"/>
    </location>
</feature>
<dbReference type="Pfam" id="PF12698">
    <property type="entry name" value="ABC2_membrane_3"/>
    <property type="match status" value="1"/>
</dbReference>
<keyword evidence="6 8" id="KW-1133">Transmembrane helix</keyword>
<dbReference type="GO" id="GO:0140359">
    <property type="term" value="F:ABC-type transporter activity"/>
    <property type="evidence" value="ECO:0007669"/>
    <property type="project" value="InterPro"/>
</dbReference>
<comment type="subcellular location">
    <subcellularLocation>
        <location evidence="1">Cell membrane</location>
        <topology evidence="1">Multi-pass membrane protein</topology>
    </subcellularLocation>
</comment>
<accession>A0A506UAL2</accession>
<keyword evidence="11" id="KW-1185">Reference proteome</keyword>
<evidence type="ECO:0000256" key="8">
    <source>
        <dbReference type="SAM" id="Phobius"/>
    </source>
</evidence>
<feature type="transmembrane region" description="Helical" evidence="8">
    <location>
        <begin position="239"/>
        <end position="260"/>
    </location>
</feature>
<organism evidence="10 11">
    <name type="scientific">Martelella alba</name>
    <dbReference type="NCBI Taxonomy" id="2590451"/>
    <lineage>
        <taxon>Bacteria</taxon>
        <taxon>Pseudomonadati</taxon>
        <taxon>Pseudomonadota</taxon>
        <taxon>Alphaproteobacteria</taxon>
        <taxon>Hyphomicrobiales</taxon>
        <taxon>Aurantimonadaceae</taxon>
        <taxon>Martelella</taxon>
    </lineage>
</organism>
<dbReference type="Proteomes" id="UP000318801">
    <property type="component" value="Unassembled WGS sequence"/>
</dbReference>
<dbReference type="AlphaFoldDB" id="A0A506UAL2"/>
<feature type="transmembrane region" description="Helical" evidence="8">
    <location>
        <begin position="31"/>
        <end position="51"/>
    </location>
</feature>
<evidence type="ECO:0000256" key="4">
    <source>
        <dbReference type="ARBA" id="ARBA00022475"/>
    </source>
</evidence>
<dbReference type="PROSITE" id="PS51012">
    <property type="entry name" value="ABC_TM2"/>
    <property type="match status" value="1"/>
</dbReference>
<keyword evidence="5 8" id="KW-0812">Transmembrane</keyword>
<evidence type="ECO:0000256" key="6">
    <source>
        <dbReference type="ARBA" id="ARBA00022989"/>
    </source>
</evidence>
<keyword evidence="3" id="KW-0813">Transport</keyword>
<evidence type="ECO:0000256" key="3">
    <source>
        <dbReference type="ARBA" id="ARBA00022448"/>
    </source>
</evidence>
<dbReference type="PANTHER" id="PTHR30294">
    <property type="entry name" value="MEMBRANE COMPONENT OF ABC TRANSPORTER YHHJ-RELATED"/>
    <property type="match status" value="1"/>
</dbReference>
<dbReference type="InterPro" id="IPR013525">
    <property type="entry name" value="ABC2_TM"/>
</dbReference>
<protein>
    <submittedName>
        <fullName evidence="10">ABC transporter permease</fullName>
    </submittedName>
</protein>
<feature type="domain" description="ABC transmembrane type-2" evidence="9">
    <location>
        <begin position="127"/>
        <end position="379"/>
    </location>
</feature>
<dbReference type="InterPro" id="IPR047817">
    <property type="entry name" value="ABC2_TM_bact-type"/>
</dbReference>
<keyword evidence="4" id="KW-1003">Cell membrane</keyword>
<dbReference type="RefSeq" id="WP_141149129.1">
    <property type="nucleotide sequence ID" value="NZ_VHLG01000005.1"/>
</dbReference>
<dbReference type="OrthoDB" id="9784671at2"/>
<evidence type="ECO:0000256" key="5">
    <source>
        <dbReference type="ARBA" id="ARBA00022692"/>
    </source>
</evidence>
<sequence>MMTERGSLAASFNRFRAMTIKEFIQMTRDRLTLGMMVMLPIMQLLLFGFAINTTPHHLPTAVMMSESTDTSRAIIAALKNTDFFDITETVTRPEDMDRLLESGKVLFVVEIPPNFERDMRRGLSPALLVAADATDPVASSSALGALSGIISTSVAGLRHVRIEAATDPPYQIIQHRRYNPAGKSTLNIIPGLLGTILTMTLVVFTALAVTRETERGTMENLLAMPITPLEIMLGKITPYVLIGLMQALLIITFGLFIFRVPVLGDPWSLVGLTLLFVITNLSIGYTFSTIAANQLQAVQMSVMYFLPSILLSGFMFPFDGMPKWAQYLGECLPLTHYLRIVRAIMLKGADITLLGYDSMVLAVIAIIAIIIAVTRFHTTLD</sequence>
<dbReference type="InterPro" id="IPR051449">
    <property type="entry name" value="ABC-2_transporter_component"/>
</dbReference>
<dbReference type="GO" id="GO:0005886">
    <property type="term" value="C:plasma membrane"/>
    <property type="evidence" value="ECO:0007669"/>
    <property type="project" value="UniProtKB-SubCell"/>
</dbReference>
<evidence type="ECO:0000256" key="2">
    <source>
        <dbReference type="ARBA" id="ARBA00007783"/>
    </source>
</evidence>
<dbReference type="PANTHER" id="PTHR30294:SF29">
    <property type="entry name" value="MULTIDRUG ABC TRANSPORTER PERMEASE YBHS-RELATED"/>
    <property type="match status" value="1"/>
</dbReference>
<proteinExistence type="inferred from homology"/>
<comment type="caution">
    <text evidence="10">The sequence shown here is derived from an EMBL/GenBank/DDBJ whole genome shotgun (WGS) entry which is preliminary data.</text>
</comment>
<dbReference type="Gene3D" id="3.40.1710.10">
    <property type="entry name" value="abc type-2 transporter like domain"/>
    <property type="match status" value="1"/>
</dbReference>
<comment type="similarity">
    <text evidence="2">Belongs to the ABC-2 integral membrane protein family.</text>
</comment>
<evidence type="ECO:0000256" key="7">
    <source>
        <dbReference type="ARBA" id="ARBA00023136"/>
    </source>
</evidence>
<evidence type="ECO:0000259" key="9">
    <source>
        <dbReference type="PROSITE" id="PS51012"/>
    </source>
</evidence>
<reference evidence="10 11" key="1">
    <citation type="submission" date="2019-06" db="EMBL/GenBank/DDBJ databases">
        <authorList>
            <person name="Li M."/>
        </authorList>
    </citation>
    <scope>NUCLEOTIDE SEQUENCE [LARGE SCALE GENOMIC DNA]</scope>
    <source>
        <strain evidence="10 11">BGMRC2036</strain>
    </source>
</reference>
<name>A0A506UAL2_9HYPH</name>
<feature type="transmembrane region" description="Helical" evidence="8">
    <location>
        <begin position="297"/>
        <end position="318"/>
    </location>
</feature>
<gene>
    <name evidence="10" type="ORF">FJU08_11350</name>
</gene>
<keyword evidence="7 8" id="KW-0472">Membrane</keyword>
<dbReference type="EMBL" id="VHLG01000005">
    <property type="protein sequence ID" value="TPW30558.1"/>
    <property type="molecule type" value="Genomic_DNA"/>
</dbReference>
<feature type="transmembrane region" description="Helical" evidence="8">
    <location>
        <begin position="266"/>
        <end position="285"/>
    </location>
</feature>
<feature type="transmembrane region" description="Helical" evidence="8">
    <location>
        <begin position="353"/>
        <end position="373"/>
    </location>
</feature>